<feature type="compositionally biased region" description="Basic and acidic residues" evidence="4">
    <location>
        <begin position="21"/>
        <end position="37"/>
    </location>
</feature>
<evidence type="ECO:0000256" key="2">
    <source>
        <dbReference type="ARBA" id="ARBA00022857"/>
    </source>
</evidence>
<keyword evidence="3" id="KW-0560">Oxidoreductase</keyword>
<evidence type="ECO:0000259" key="5">
    <source>
        <dbReference type="Pfam" id="PF00248"/>
    </source>
</evidence>
<dbReference type="EMBL" id="CAUYUJ010022570">
    <property type="protein sequence ID" value="CAK0911407.1"/>
    <property type="molecule type" value="Genomic_DNA"/>
</dbReference>
<dbReference type="PRINTS" id="PR00069">
    <property type="entry name" value="ALDKETRDTASE"/>
</dbReference>
<sequence>MPSIINEGFEGNAVAAPKRKRSDEAGEKQEHGQHDQQEQGQPSRIRVGGSLMPIVGFGTYLIADEDCEQPVTWALEAGYRHIDTAEFYANHSAIGRALKASGLPRESVFITDKVSPDGKFGAPPKSYDGVLQSIRNQLKKLDTPYVDLISAPPDHPPAPPVPSVRRQGQTVHCAGRRAEGWAREGDRRVEL</sequence>
<keyword evidence="2" id="KW-0521">NADP</keyword>
<dbReference type="Proteomes" id="UP001189429">
    <property type="component" value="Unassembled WGS sequence"/>
</dbReference>
<proteinExistence type="inferred from homology"/>
<dbReference type="InterPro" id="IPR020471">
    <property type="entry name" value="AKR"/>
</dbReference>
<dbReference type="Gene3D" id="3.20.20.100">
    <property type="entry name" value="NADP-dependent oxidoreductase domain"/>
    <property type="match status" value="1"/>
</dbReference>
<comment type="caution">
    <text evidence="6">The sequence shown here is derived from an EMBL/GenBank/DDBJ whole genome shotgun (WGS) entry which is preliminary data.</text>
</comment>
<dbReference type="SUPFAM" id="SSF51430">
    <property type="entry name" value="NAD(P)-linked oxidoreductase"/>
    <property type="match status" value="1"/>
</dbReference>
<keyword evidence="7" id="KW-1185">Reference proteome</keyword>
<feature type="domain" description="NADP-dependent oxidoreductase" evidence="5">
    <location>
        <begin position="63"/>
        <end position="150"/>
    </location>
</feature>
<gene>
    <name evidence="6" type="ORF">PCOR1329_LOCUS85281</name>
</gene>
<accession>A0ABN9YIX2</accession>
<organism evidence="6 7">
    <name type="scientific">Prorocentrum cordatum</name>
    <dbReference type="NCBI Taxonomy" id="2364126"/>
    <lineage>
        <taxon>Eukaryota</taxon>
        <taxon>Sar</taxon>
        <taxon>Alveolata</taxon>
        <taxon>Dinophyceae</taxon>
        <taxon>Prorocentrales</taxon>
        <taxon>Prorocentraceae</taxon>
        <taxon>Prorocentrum</taxon>
    </lineage>
</organism>
<name>A0ABN9YIX2_9DINO</name>
<evidence type="ECO:0000256" key="1">
    <source>
        <dbReference type="ARBA" id="ARBA00007905"/>
    </source>
</evidence>
<reference evidence="6" key="1">
    <citation type="submission" date="2023-10" db="EMBL/GenBank/DDBJ databases">
        <authorList>
            <person name="Chen Y."/>
            <person name="Shah S."/>
            <person name="Dougan E. K."/>
            <person name="Thang M."/>
            <person name="Chan C."/>
        </authorList>
    </citation>
    <scope>NUCLEOTIDE SEQUENCE [LARGE SCALE GENOMIC DNA]</scope>
</reference>
<dbReference type="PANTHER" id="PTHR43827:SF3">
    <property type="entry name" value="NADP-DEPENDENT OXIDOREDUCTASE DOMAIN-CONTAINING PROTEIN"/>
    <property type="match status" value="1"/>
</dbReference>
<dbReference type="PANTHER" id="PTHR43827">
    <property type="entry name" value="2,5-DIKETO-D-GLUCONIC ACID REDUCTASE"/>
    <property type="match status" value="1"/>
</dbReference>
<evidence type="ECO:0000313" key="6">
    <source>
        <dbReference type="EMBL" id="CAK0911407.1"/>
    </source>
</evidence>
<protein>
    <recommendedName>
        <fullName evidence="5">NADP-dependent oxidoreductase domain-containing protein</fullName>
    </recommendedName>
</protein>
<feature type="region of interest" description="Disordered" evidence="4">
    <location>
        <begin position="1"/>
        <end position="46"/>
    </location>
</feature>
<evidence type="ECO:0000256" key="4">
    <source>
        <dbReference type="SAM" id="MobiDB-lite"/>
    </source>
</evidence>
<evidence type="ECO:0000313" key="7">
    <source>
        <dbReference type="Proteomes" id="UP001189429"/>
    </source>
</evidence>
<comment type="similarity">
    <text evidence="1">Belongs to the aldo/keto reductase family.</text>
</comment>
<dbReference type="InterPro" id="IPR023210">
    <property type="entry name" value="NADP_OxRdtase_dom"/>
</dbReference>
<dbReference type="InterPro" id="IPR036812">
    <property type="entry name" value="NAD(P)_OxRdtase_dom_sf"/>
</dbReference>
<evidence type="ECO:0000256" key="3">
    <source>
        <dbReference type="ARBA" id="ARBA00023002"/>
    </source>
</evidence>
<dbReference type="Pfam" id="PF00248">
    <property type="entry name" value="Aldo_ket_red"/>
    <property type="match status" value="1"/>
</dbReference>